<keyword evidence="2" id="KW-0812">Transmembrane</keyword>
<accession>A0A543A6G1</accession>
<comment type="subcellular location">
    <subcellularLocation>
        <location evidence="1">Membrane</location>
        <topology evidence="1">Single-pass membrane protein</topology>
    </subcellularLocation>
</comment>
<reference evidence="6 7" key="1">
    <citation type="submission" date="2019-06" db="EMBL/GenBank/DDBJ databases">
        <title>Sequencing the genomes of 1000 actinobacteria strains.</title>
        <authorList>
            <person name="Klenk H.-P."/>
        </authorList>
    </citation>
    <scope>NUCLEOTIDE SEQUENCE [LARGE SCALE GENOMIC DNA]</scope>
    <source>
        <strain evidence="6 7">DSM 25218</strain>
    </source>
</reference>
<proteinExistence type="predicted"/>
<evidence type="ECO:0000256" key="1">
    <source>
        <dbReference type="ARBA" id="ARBA00004167"/>
    </source>
</evidence>
<dbReference type="PANTHER" id="PTHR30168">
    <property type="entry name" value="PUTATIVE MEMBRANE PROTEIN YPFJ"/>
    <property type="match status" value="1"/>
</dbReference>
<dbReference type="PANTHER" id="PTHR30168:SF0">
    <property type="entry name" value="INNER MEMBRANE PROTEIN"/>
    <property type="match status" value="1"/>
</dbReference>
<dbReference type="RefSeq" id="WP_141780202.1">
    <property type="nucleotide sequence ID" value="NZ_VFOV01000001.1"/>
</dbReference>
<sequence>MRFNPKARLDTSRTSGGGGGGLGGGLGGGGGRIPIPGGRAGGGIGTVVVLLLFFVLSQCTGIGPQVIGGSGGGSSSTVGTGTFGGQQASDGGDTGDFGSCKTGEDANNDENCAFVAMENSMTGFWDSQADLEGRFQPEQSVVIFSGQVETGGCGSASSSVGPFYCPSDQTIYLDPTFFDSIFEQLGGEDTTFVRAYVLAHEYGHHIQNLLGTMGQVRTQQGPDSDAVRLELQADCYAGMWTAAAENDGFVTDITDQDISEGISAAKTVGDDHIQSETSGRVDTSSFTHGSSEQRIAWFKKGLTTPDSIAPCDTFKSRNLDQP</sequence>
<protein>
    <recommendedName>
        <fullName evidence="8">Neutral zinc metallopeptidase</fullName>
    </recommendedName>
</protein>
<dbReference type="EMBL" id="VFOV01000001">
    <property type="protein sequence ID" value="TQL68174.1"/>
    <property type="molecule type" value="Genomic_DNA"/>
</dbReference>
<feature type="compositionally biased region" description="Gly residues" evidence="5">
    <location>
        <begin position="15"/>
        <end position="25"/>
    </location>
</feature>
<dbReference type="Proteomes" id="UP000320209">
    <property type="component" value="Unassembled WGS sequence"/>
</dbReference>
<evidence type="ECO:0000313" key="6">
    <source>
        <dbReference type="EMBL" id="TQL68174.1"/>
    </source>
</evidence>
<comment type="caution">
    <text evidence="6">The sequence shown here is derived from an EMBL/GenBank/DDBJ whole genome shotgun (WGS) entry which is preliminary data.</text>
</comment>
<evidence type="ECO:0000313" key="7">
    <source>
        <dbReference type="Proteomes" id="UP000320209"/>
    </source>
</evidence>
<feature type="region of interest" description="Disordered" evidence="5">
    <location>
        <begin position="1"/>
        <end position="25"/>
    </location>
</feature>
<evidence type="ECO:0000256" key="4">
    <source>
        <dbReference type="ARBA" id="ARBA00023136"/>
    </source>
</evidence>
<evidence type="ECO:0000256" key="5">
    <source>
        <dbReference type="SAM" id="MobiDB-lite"/>
    </source>
</evidence>
<organism evidence="6 7">
    <name type="scientific">Nocardioides albertanoniae</name>
    <dbReference type="NCBI Taxonomy" id="1175486"/>
    <lineage>
        <taxon>Bacteria</taxon>
        <taxon>Bacillati</taxon>
        <taxon>Actinomycetota</taxon>
        <taxon>Actinomycetes</taxon>
        <taxon>Propionibacteriales</taxon>
        <taxon>Nocardioidaceae</taxon>
        <taxon>Nocardioides</taxon>
    </lineage>
</organism>
<keyword evidence="3" id="KW-1133">Transmembrane helix</keyword>
<gene>
    <name evidence="6" type="ORF">FB381_2063</name>
</gene>
<dbReference type="AlphaFoldDB" id="A0A543A6G1"/>
<dbReference type="Pfam" id="PF04228">
    <property type="entry name" value="Zn_peptidase"/>
    <property type="match status" value="1"/>
</dbReference>
<dbReference type="InterPro" id="IPR007343">
    <property type="entry name" value="Uncharacterised_pept_Zn_put"/>
</dbReference>
<evidence type="ECO:0000256" key="2">
    <source>
        <dbReference type="ARBA" id="ARBA00022692"/>
    </source>
</evidence>
<keyword evidence="4" id="KW-0472">Membrane</keyword>
<keyword evidence="7" id="KW-1185">Reference proteome</keyword>
<dbReference type="OrthoDB" id="9774900at2"/>
<feature type="region of interest" description="Disordered" evidence="5">
    <location>
        <begin position="70"/>
        <end position="102"/>
    </location>
</feature>
<name>A0A543A6G1_9ACTN</name>
<evidence type="ECO:0008006" key="8">
    <source>
        <dbReference type="Google" id="ProtNLM"/>
    </source>
</evidence>
<dbReference type="GO" id="GO:0016020">
    <property type="term" value="C:membrane"/>
    <property type="evidence" value="ECO:0007669"/>
    <property type="project" value="UniProtKB-SubCell"/>
</dbReference>
<evidence type="ECO:0000256" key="3">
    <source>
        <dbReference type="ARBA" id="ARBA00022989"/>
    </source>
</evidence>